<dbReference type="InterPro" id="IPR010720">
    <property type="entry name" value="Alpha-L-AF_C"/>
</dbReference>
<dbReference type="RefSeq" id="WP_262685702.1">
    <property type="nucleotide sequence ID" value="NZ_JAOQIO010000084.1"/>
</dbReference>
<evidence type="ECO:0000256" key="3">
    <source>
        <dbReference type="ARBA" id="ARBA00007186"/>
    </source>
</evidence>
<evidence type="ECO:0000256" key="4">
    <source>
        <dbReference type="ARBA" id="ARBA00011165"/>
    </source>
</evidence>
<dbReference type="InterPro" id="IPR013780">
    <property type="entry name" value="Glyco_hydro_b"/>
</dbReference>
<protein>
    <recommendedName>
        <fullName evidence="5">non-reducing end alpha-L-arabinofuranosidase</fullName>
        <ecNumber evidence="5">3.2.1.55</ecNumber>
    </recommendedName>
</protein>
<evidence type="ECO:0000256" key="5">
    <source>
        <dbReference type="ARBA" id="ARBA00012670"/>
    </source>
</evidence>
<evidence type="ECO:0000313" key="10">
    <source>
        <dbReference type="EMBL" id="MCU6794568.1"/>
    </source>
</evidence>
<accession>A0ABT2UIV0</accession>
<comment type="similarity">
    <text evidence="3">Belongs to the glycosyl hydrolase 51 family.</text>
</comment>
<dbReference type="SMART" id="SM00813">
    <property type="entry name" value="Alpha-L-AF_C"/>
    <property type="match status" value="1"/>
</dbReference>
<evidence type="ECO:0000256" key="7">
    <source>
        <dbReference type="ARBA" id="ARBA00023277"/>
    </source>
</evidence>
<comment type="pathway">
    <text evidence="2">Glycan metabolism.</text>
</comment>
<dbReference type="SUPFAM" id="SSF51445">
    <property type="entry name" value="(Trans)glycosidases"/>
    <property type="match status" value="1"/>
</dbReference>
<keyword evidence="11" id="KW-1185">Reference proteome</keyword>
<keyword evidence="8" id="KW-0326">Glycosidase</keyword>
<dbReference type="PANTHER" id="PTHR43576">
    <property type="entry name" value="ALPHA-L-ARABINOFURANOSIDASE C-RELATED"/>
    <property type="match status" value="1"/>
</dbReference>
<dbReference type="Gene3D" id="2.60.40.1180">
    <property type="entry name" value="Golgi alpha-mannosidase II"/>
    <property type="match status" value="1"/>
</dbReference>
<comment type="catalytic activity">
    <reaction evidence="1">
        <text>Hydrolysis of terminal non-reducing alpha-L-arabinofuranoside residues in alpha-L-arabinosides.</text>
        <dbReference type="EC" id="3.2.1.55"/>
    </reaction>
</comment>
<evidence type="ECO:0000256" key="8">
    <source>
        <dbReference type="ARBA" id="ARBA00023295"/>
    </source>
</evidence>
<dbReference type="PANTHER" id="PTHR43576:SF3">
    <property type="entry name" value="ALPHA-L-ARABINOFURANOSIDASE C"/>
    <property type="match status" value="1"/>
</dbReference>
<feature type="domain" description="Alpha-L-arabinofuranosidase C-terminal" evidence="9">
    <location>
        <begin position="293"/>
        <end position="501"/>
    </location>
</feature>
<proteinExistence type="inferred from homology"/>
<dbReference type="InterPro" id="IPR017853">
    <property type="entry name" value="GH"/>
</dbReference>
<dbReference type="Proteomes" id="UP001652445">
    <property type="component" value="Unassembled WGS sequence"/>
</dbReference>
<dbReference type="EMBL" id="JAOQIO010000084">
    <property type="protein sequence ID" value="MCU6794568.1"/>
    <property type="molecule type" value="Genomic_DNA"/>
</dbReference>
<dbReference type="Gene3D" id="3.20.20.80">
    <property type="entry name" value="Glycosidases"/>
    <property type="match status" value="1"/>
</dbReference>
<evidence type="ECO:0000256" key="2">
    <source>
        <dbReference type="ARBA" id="ARBA00004881"/>
    </source>
</evidence>
<comment type="caution">
    <text evidence="10">The sequence shown here is derived from an EMBL/GenBank/DDBJ whole genome shotgun (WGS) entry which is preliminary data.</text>
</comment>
<gene>
    <name evidence="10" type="ORF">OB236_20875</name>
</gene>
<comment type="subunit">
    <text evidence="4">Homohexamer; trimer of dimers.</text>
</comment>
<organism evidence="10 11">
    <name type="scientific">Paenibacillus baimaensis</name>
    <dbReference type="NCBI Taxonomy" id="2982185"/>
    <lineage>
        <taxon>Bacteria</taxon>
        <taxon>Bacillati</taxon>
        <taxon>Bacillota</taxon>
        <taxon>Bacilli</taxon>
        <taxon>Bacillales</taxon>
        <taxon>Paenibacillaceae</taxon>
        <taxon>Paenibacillus</taxon>
    </lineage>
</organism>
<sequence>MKAYLKVYSEERLGEVNPYIYGQYFEHLGNCIYPSVWDDQSPHADESGVRLDVIETVRELGVPVIRWPGGCYVDLYNWRDGIGPKEARPTRVNWHWGGLESNHFGTDEFLQWCEKAGTEPYVNVNLGTGTLVESLRWMDYCNGAGETADAQWRKSNGHAEPYNVKLWGIGNETWGFWEAGQLSAREYAHKLANWAQFYKKYDASLQLLGVGSHYGNDPEWDSQVVVQAGKYLDYLTFHLYGSSVDRESGNEYYPVVFTPVFFEKQLRRMIDTIRTTIVNHKLQLPQQIRISMDEWNIRHYEPDPENIGHYRLNRNSPRNLQDALFVAGVFNAMIRLSPSVGMANYVFLINGNGVISVTEDVVIKTTLFYVFKQYAEWMTGQSVRVNVSSPSIRIPAPQINGPDMNEKIQAIHEPSDEAYVDAVAVLREDGDLNIAVVNRHQEEKADVELELPEGYRLATVWTLTHEDIYAANTVDVIGNVVPVLTAVDDQELRTWKVPAHTVVLLQCRKTSIEAEAFQG</sequence>
<keyword evidence="7" id="KW-0119">Carbohydrate metabolism</keyword>
<reference evidence="10 11" key="1">
    <citation type="submission" date="2022-09" db="EMBL/GenBank/DDBJ databases">
        <authorList>
            <person name="Han X.L."/>
            <person name="Wang Q."/>
            <person name="Lu T."/>
        </authorList>
    </citation>
    <scope>NUCLEOTIDE SEQUENCE [LARGE SCALE GENOMIC DNA]</scope>
    <source>
        <strain evidence="10 11">WQ 127069</strain>
    </source>
</reference>
<dbReference type="EC" id="3.2.1.55" evidence="5"/>
<name>A0ABT2UIV0_9BACL</name>
<evidence type="ECO:0000313" key="11">
    <source>
        <dbReference type="Proteomes" id="UP001652445"/>
    </source>
</evidence>
<dbReference type="Pfam" id="PF22848">
    <property type="entry name" value="ASD1_dom"/>
    <property type="match status" value="1"/>
</dbReference>
<keyword evidence="6" id="KW-0378">Hydrolase</keyword>
<dbReference type="SUPFAM" id="SSF51011">
    <property type="entry name" value="Glycosyl hydrolase domain"/>
    <property type="match status" value="1"/>
</dbReference>
<dbReference type="Pfam" id="PF06964">
    <property type="entry name" value="Alpha-L-AF_C"/>
    <property type="match status" value="1"/>
</dbReference>
<evidence type="ECO:0000256" key="1">
    <source>
        <dbReference type="ARBA" id="ARBA00001462"/>
    </source>
</evidence>
<dbReference type="InterPro" id="IPR055235">
    <property type="entry name" value="ASD1_cat"/>
</dbReference>
<evidence type="ECO:0000256" key="6">
    <source>
        <dbReference type="ARBA" id="ARBA00022801"/>
    </source>
</evidence>
<evidence type="ECO:0000259" key="9">
    <source>
        <dbReference type="SMART" id="SM00813"/>
    </source>
</evidence>